<feature type="binding site" evidence="7">
    <location>
        <position position="220"/>
    </location>
    <ligand>
        <name>Mg(2+)</name>
        <dbReference type="ChEBI" id="CHEBI:18420"/>
    </ligand>
</feature>
<protein>
    <submittedName>
        <fullName evidence="9">Glycosyltransferase family 4 protein</fullName>
    </submittedName>
</protein>
<evidence type="ECO:0000256" key="8">
    <source>
        <dbReference type="SAM" id="Phobius"/>
    </source>
</evidence>
<comment type="caution">
    <text evidence="9">The sequence shown here is derived from an EMBL/GenBank/DDBJ whole genome shotgun (WGS) entry which is preliminary data.</text>
</comment>
<dbReference type="InterPro" id="IPR000715">
    <property type="entry name" value="Glycosyl_transferase_4"/>
</dbReference>
<dbReference type="PANTHER" id="PTHR22926">
    <property type="entry name" value="PHOSPHO-N-ACETYLMURAMOYL-PENTAPEPTIDE-TRANSFERASE"/>
    <property type="match status" value="1"/>
</dbReference>
<dbReference type="Proteomes" id="UP000613266">
    <property type="component" value="Unassembled WGS sequence"/>
</dbReference>
<feature type="transmembrane region" description="Helical" evidence="8">
    <location>
        <begin position="165"/>
        <end position="185"/>
    </location>
</feature>
<keyword evidence="7" id="KW-0479">Metal-binding</keyword>
<evidence type="ECO:0000313" key="10">
    <source>
        <dbReference type="Proteomes" id="UP000613266"/>
    </source>
</evidence>
<keyword evidence="10" id="KW-1185">Reference proteome</keyword>
<feature type="transmembrane region" description="Helical" evidence="8">
    <location>
        <begin position="108"/>
        <end position="127"/>
    </location>
</feature>
<gene>
    <name evidence="9" type="ORF">I7X39_13920</name>
</gene>
<feature type="transmembrane region" description="Helical" evidence="8">
    <location>
        <begin position="139"/>
        <end position="158"/>
    </location>
</feature>
<dbReference type="RefSeq" id="WP_198111769.1">
    <property type="nucleotide sequence ID" value="NZ_JAEDAK010000009.1"/>
</dbReference>
<evidence type="ECO:0000256" key="4">
    <source>
        <dbReference type="ARBA" id="ARBA00022692"/>
    </source>
</evidence>
<dbReference type="GO" id="GO:0005886">
    <property type="term" value="C:plasma membrane"/>
    <property type="evidence" value="ECO:0007669"/>
    <property type="project" value="UniProtKB-SubCell"/>
</dbReference>
<feature type="transmembrane region" description="Helical" evidence="8">
    <location>
        <begin position="247"/>
        <end position="265"/>
    </location>
</feature>
<reference evidence="9" key="1">
    <citation type="submission" date="2020-12" db="EMBL/GenBank/DDBJ databases">
        <title>The genome sequence of Inhella sp. 1Y17.</title>
        <authorList>
            <person name="Liu Y."/>
        </authorList>
    </citation>
    <scope>NUCLEOTIDE SEQUENCE</scope>
    <source>
        <strain evidence="9">1Y17</strain>
    </source>
</reference>
<feature type="transmembrane region" description="Helical" evidence="8">
    <location>
        <begin position="223"/>
        <end position="241"/>
    </location>
</feature>
<feature type="binding site" evidence="7">
    <location>
        <position position="160"/>
    </location>
    <ligand>
        <name>Mg(2+)</name>
        <dbReference type="ChEBI" id="CHEBI:18420"/>
    </ligand>
</feature>
<feature type="transmembrane region" description="Helical" evidence="8">
    <location>
        <begin position="49"/>
        <end position="69"/>
    </location>
</feature>
<proteinExistence type="predicted"/>
<comment type="subcellular location">
    <subcellularLocation>
        <location evidence="1">Cell membrane</location>
        <topology evidence="1">Multi-pass membrane protein</topology>
    </subcellularLocation>
</comment>
<keyword evidence="3" id="KW-0808">Transferase</keyword>
<dbReference type="GO" id="GO:0016780">
    <property type="term" value="F:phosphotransferase activity, for other substituted phosphate groups"/>
    <property type="evidence" value="ECO:0007669"/>
    <property type="project" value="InterPro"/>
</dbReference>
<evidence type="ECO:0000256" key="3">
    <source>
        <dbReference type="ARBA" id="ARBA00022679"/>
    </source>
</evidence>
<keyword evidence="7" id="KW-0460">Magnesium</keyword>
<name>A0A931NHP6_9BURK</name>
<comment type="cofactor">
    <cofactor evidence="7">
        <name>Mg(2+)</name>
        <dbReference type="ChEBI" id="CHEBI:18420"/>
    </cofactor>
</comment>
<dbReference type="EMBL" id="JAEDAK010000009">
    <property type="protein sequence ID" value="MBH9577998.1"/>
    <property type="molecule type" value="Genomic_DNA"/>
</dbReference>
<evidence type="ECO:0000256" key="7">
    <source>
        <dbReference type="PIRSR" id="PIRSR600715-1"/>
    </source>
</evidence>
<dbReference type="GO" id="GO:0046872">
    <property type="term" value="F:metal ion binding"/>
    <property type="evidence" value="ECO:0007669"/>
    <property type="project" value="UniProtKB-KW"/>
</dbReference>
<dbReference type="GO" id="GO:0009103">
    <property type="term" value="P:lipopolysaccharide biosynthetic process"/>
    <property type="evidence" value="ECO:0007669"/>
    <property type="project" value="TreeGrafter"/>
</dbReference>
<organism evidence="9 10">
    <name type="scientific">Inhella proteolytica</name>
    <dbReference type="NCBI Taxonomy" id="2795029"/>
    <lineage>
        <taxon>Bacteria</taxon>
        <taxon>Pseudomonadati</taxon>
        <taxon>Pseudomonadota</taxon>
        <taxon>Betaproteobacteria</taxon>
        <taxon>Burkholderiales</taxon>
        <taxon>Sphaerotilaceae</taxon>
        <taxon>Inhella</taxon>
    </lineage>
</organism>
<accession>A0A931NHP6</accession>
<evidence type="ECO:0000256" key="5">
    <source>
        <dbReference type="ARBA" id="ARBA00022989"/>
    </source>
</evidence>
<sequence length="370" mass="39853">MEALLAAAALGLLVAALGALLIVRSARLHAWWSADHDFSGPQKFHGRAVPRIGGLALWAGFVAACAVWLPQRPEHLPLLGGLLLFSLPVLGGGLWEDLTKRISPRRRMALLAVGALAAAWGLEATIIRTDIPGLDWVAAWPAGAVLLALFVVLGVSNAINIIDGFNGLASMCSVIMLAGLGAVALQVGDGAIAGAALLLLAATLGLFLLNYPLGLIFLGDGGAYFLGFMLSELGILLLVRNPQVSPLFPLLLCAYPVVETLFSMYRRRVLRGRPMAAPDGVHLHSLIYRRLVRWAVGSRDARELLRRNSLTAPYLWVACALAVLPAVLFWRSSAALGICLLLYAGAYVSLYWRIVRFRAPRWLVRRPVLV</sequence>
<dbReference type="CDD" id="cd06912">
    <property type="entry name" value="GT_MraY_like"/>
    <property type="match status" value="1"/>
</dbReference>
<dbReference type="PANTHER" id="PTHR22926:SF3">
    <property type="entry name" value="UNDECAPRENYL-PHOSPHATE ALPHA-N-ACETYLGLUCOSAMINYL 1-PHOSPHATE TRANSFERASE"/>
    <property type="match status" value="1"/>
</dbReference>
<evidence type="ECO:0000256" key="1">
    <source>
        <dbReference type="ARBA" id="ARBA00004651"/>
    </source>
</evidence>
<feature type="transmembrane region" description="Helical" evidence="8">
    <location>
        <begin position="309"/>
        <end position="328"/>
    </location>
</feature>
<dbReference type="GO" id="GO:0071555">
    <property type="term" value="P:cell wall organization"/>
    <property type="evidence" value="ECO:0007669"/>
    <property type="project" value="TreeGrafter"/>
</dbReference>
<keyword evidence="4 8" id="KW-0812">Transmembrane</keyword>
<keyword evidence="2" id="KW-1003">Cell membrane</keyword>
<evidence type="ECO:0000256" key="2">
    <source>
        <dbReference type="ARBA" id="ARBA00022475"/>
    </source>
</evidence>
<feature type="transmembrane region" description="Helical" evidence="8">
    <location>
        <begin position="191"/>
        <end position="211"/>
    </location>
</feature>
<evidence type="ECO:0000313" key="9">
    <source>
        <dbReference type="EMBL" id="MBH9577998.1"/>
    </source>
</evidence>
<dbReference type="Pfam" id="PF00953">
    <property type="entry name" value="Glycos_transf_4"/>
    <property type="match status" value="1"/>
</dbReference>
<feature type="transmembrane region" description="Helical" evidence="8">
    <location>
        <begin position="334"/>
        <end position="355"/>
    </location>
</feature>
<dbReference type="GO" id="GO:0044038">
    <property type="term" value="P:cell wall macromolecule biosynthetic process"/>
    <property type="evidence" value="ECO:0007669"/>
    <property type="project" value="TreeGrafter"/>
</dbReference>
<keyword evidence="6 8" id="KW-0472">Membrane</keyword>
<keyword evidence="5 8" id="KW-1133">Transmembrane helix</keyword>
<dbReference type="AlphaFoldDB" id="A0A931NHP6"/>
<evidence type="ECO:0000256" key="6">
    <source>
        <dbReference type="ARBA" id="ARBA00023136"/>
    </source>
</evidence>